<name>T1XLK4_VARPD</name>
<sequence length="164" mass="18036">MPLGLHADQRGPEPHDEGEQMRQGSRVCRGLIDLTVEKQVLIPQITVRLDQRKLAQTGLSPVEETDGRNQIGRENGRRHPEDQPLHQSLQVRGRDFRPADDRARLAGASDAGALLAVQQTTHGASAARQAQRRKFALRTAAGLLSISGPWMVPAFAKKRLCATK</sequence>
<dbReference type="AlphaFoldDB" id="T1XLK4"/>
<dbReference type="RefSeq" id="WP_021003992.1">
    <property type="nucleotide sequence ID" value="NC_022234.1"/>
</dbReference>
<proteinExistence type="predicted"/>
<dbReference type="KEGG" id="vpd:VAPA_2c06050"/>
<gene>
    <name evidence="2" type="ORF">VAPA_2c06050</name>
</gene>
<feature type="region of interest" description="Disordered" evidence="1">
    <location>
        <begin position="58"/>
        <end position="95"/>
    </location>
</feature>
<dbReference type="Proteomes" id="UP000016223">
    <property type="component" value="Chromosome 2"/>
</dbReference>
<evidence type="ECO:0000313" key="3">
    <source>
        <dbReference type="Proteomes" id="UP000016223"/>
    </source>
</evidence>
<feature type="compositionally biased region" description="Basic and acidic residues" evidence="1">
    <location>
        <begin position="7"/>
        <end position="20"/>
    </location>
</feature>
<dbReference type="EMBL" id="CP003912">
    <property type="protein sequence ID" value="AGU53164.1"/>
    <property type="molecule type" value="Genomic_DNA"/>
</dbReference>
<dbReference type="HOGENOM" id="CLU_1618298_0_0_4"/>
<accession>T1XLK4</accession>
<protein>
    <submittedName>
        <fullName evidence="2">Uncharacterized protein</fullName>
    </submittedName>
</protein>
<organism evidence="2 3">
    <name type="scientific">Variovorax paradoxus B4</name>
    <dbReference type="NCBI Taxonomy" id="1246301"/>
    <lineage>
        <taxon>Bacteria</taxon>
        <taxon>Pseudomonadati</taxon>
        <taxon>Pseudomonadota</taxon>
        <taxon>Betaproteobacteria</taxon>
        <taxon>Burkholderiales</taxon>
        <taxon>Comamonadaceae</taxon>
        <taxon>Variovorax</taxon>
    </lineage>
</organism>
<reference evidence="2 3" key="1">
    <citation type="submission" date="2012-10" db="EMBL/GenBank/DDBJ databases">
        <title>Genome sequence of Variovorax paradoxus B4.</title>
        <authorList>
            <person name="Schuldes J."/>
            <person name="Brandt U."/>
            <person name="Hiessl S."/>
            <person name="Wuebbeler J.H."/>
            <person name="Thuermer A."/>
            <person name="Steinbuechel A."/>
            <person name="Daniel R."/>
        </authorList>
    </citation>
    <scope>NUCLEOTIDE SEQUENCE [LARGE SCALE GENOMIC DNA]</scope>
    <source>
        <strain evidence="2 3">B4</strain>
    </source>
</reference>
<evidence type="ECO:0000256" key="1">
    <source>
        <dbReference type="SAM" id="MobiDB-lite"/>
    </source>
</evidence>
<feature type="compositionally biased region" description="Basic and acidic residues" evidence="1">
    <location>
        <begin position="74"/>
        <end position="84"/>
    </location>
</feature>
<evidence type="ECO:0000313" key="2">
    <source>
        <dbReference type="EMBL" id="AGU53164.1"/>
    </source>
</evidence>
<feature type="region of interest" description="Disordered" evidence="1">
    <location>
        <begin position="1"/>
        <end position="23"/>
    </location>
</feature>